<keyword evidence="1" id="KW-0812">Transmembrane</keyword>
<comment type="caution">
    <text evidence="3">The sequence shown here is derived from an EMBL/GenBank/DDBJ whole genome shotgun (WGS) entry which is preliminary data.</text>
</comment>
<feature type="domain" description="PTS EIIA type-1" evidence="2">
    <location>
        <begin position="18"/>
        <end position="30"/>
    </location>
</feature>
<feature type="transmembrane region" description="Helical" evidence="1">
    <location>
        <begin position="50"/>
        <end position="70"/>
    </location>
</feature>
<evidence type="ECO:0000313" key="4">
    <source>
        <dbReference type="Proteomes" id="UP000269301"/>
    </source>
</evidence>
<reference evidence="3 4" key="1">
    <citation type="journal article" date="2016" name="Int. J. Syst. Evol. Microbiol.">
        <title>Oceanobacillus halophilus sp. nov., a novel moderately halophilic bacterium from a hypersaline lake.</title>
        <authorList>
            <person name="Amoozegar M.A."/>
            <person name="Bagheri M."/>
            <person name="Makhdoumi A."/>
            <person name="Nikou M.M."/>
            <person name="Fazeli S.A.S."/>
            <person name="Schumann P."/>
            <person name="Sproer C."/>
            <person name="Sanchez-Porro C."/>
            <person name="Ventosa A."/>
        </authorList>
    </citation>
    <scope>NUCLEOTIDE SEQUENCE [LARGE SCALE GENOMIC DNA]</scope>
    <source>
        <strain evidence="3 4">DSM 23996</strain>
    </source>
</reference>
<protein>
    <recommendedName>
        <fullName evidence="2">PTS EIIA type-1 domain-containing protein</fullName>
    </recommendedName>
</protein>
<dbReference type="Proteomes" id="UP000269301">
    <property type="component" value="Unassembled WGS sequence"/>
</dbReference>
<sequence>MLKVHLYQILKIFTIVVGILVFLHLGVHTVDANPVQESDVSKNNLDWVPFIWAVVIIGGSIGVTLSYVSWRKYKGEQRKLKKKKDKMID</sequence>
<gene>
    <name evidence="3" type="ORF">D8M06_02260</name>
</gene>
<dbReference type="GO" id="GO:0009401">
    <property type="term" value="P:phosphoenolpyruvate-dependent sugar phosphotransferase system"/>
    <property type="evidence" value="ECO:0007669"/>
    <property type="project" value="InterPro"/>
</dbReference>
<name>A0A495ACD9_9BACI</name>
<dbReference type="EMBL" id="RBZP01000001">
    <property type="protein sequence ID" value="RKQ37647.1"/>
    <property type="molecule type" value="Genomic_DNA"/>
</dbReference>
<keyword evidence="1" id="KW-1133">Transmembrane helix</keyword>
<dbReference type="InterPro" id="IPR014231">
    <property type="entry name" value="Spore_YpjB"/>
</dbReference>
<dbReference type="PROSITE" id="PS00371">
    <property type="entry name" value="PTS_EIIA_TYPE_1_HIS"/>
    <property type="match status" value="1"/>
</dbReference>
<evidence type="ECO:0000313" key="3">
    <source>
        <dbReference type="EMBL" id="RKQ37647.1"/>
    </source>
</evidence>
<evidence type="ECO:0000259" key="2">
    <source>
        <dbReference type="PROSITE" id="PS00371"/>
    </source>
</evidence>
<organism evidence="3 4">
    <name type="scientific">Oceanobacillus halophilus</name>
    <dbReference type="NCBI Taxonomy" id="930130"/>
    <lineage>
        <taxon>Bacteria</taxon>
        <taxon>Bacillati</taxon>
        <taxon>Bacillota</taxon>
        <taxon>Bacilli</taxon>
        <taxon>Bacillales</taxon>
        <taxon>Bacillaceae</taxon>
        <taxon>Oceanobacillus</taxon>
    </lineage>
</organism>
<dbReference type="Pfam" id="PF09577">
    <property type="entry name" value="Spore_YpjB"/>
    <property type="match status" value="1"/>
</dbReference>
<dbReference type="AlphaFoldDB" id="A0A495ACD9"/>
<accession>A0A495ACD9</accession>
<dbReference type="InterPro" id="IPR001127">
    <property type="entry name" value="PTS_EIIA_1_perm"/>
</dbReference>
<proteinExistence type="predicted"/>
<dbReference type="RefSeq" id="WP_121202725.1">
    <property type="nucleotide sequence ID" value="NZ_RBZP01000001.1"/>
</dbReference>
<evidence type="ECO:0000256" key="1">
    <source>
        <dbReference type="SAM" id="Phobius"/>
    </source>
</evidence>
<keyword evidence="1" id="KW-0472">Membrane</keyword>
<keyword evidence="4" id="KW-1185">Reference proteome</keyword>
<dbReference type="OrthoDB" id="2988195at2"/>
<feature type="transmembrane region" description="Helical" evidence="1">
    <location>
        <begin position="12"/>
        <end position="30"/>
    </location>
</feature>